<proteinExistence type="predicted"/>
<accession>A0ACC3S956</accession>
<comment type="caution">
    <text evidence="1">The sequence shown here is derived from an EMBL/GenBank/DDBJ whole genome shotgun (WGS) entry which is preliminary data.</text>
</comment>
<dbReference type="EMBL" id="JAMKPW020000033">
    <property type="protein sequence ID" value="KAK8202121.1"/>
    <property type="molecule type" value="Genomic_DNA"/>
</dbReference>
<dbReference type="Proteomes" id="UP001320706">
    <property type="component" value="Unassembled WGS sequence"/>
</dbReference>
<evidence type="ECO:0000313" key="1">
    <source>
        <dbReference type="EMBL" id="KAK8202121.1"/>
    </source>
</evidence>
<organism evidence="1 2">
    <name type="scientific">Zalaria obscura</name>
    <dbReference type="NCBI Taxonomy" id="2024903"/>
    <lineage>
        <taxon>Eukaryota</taxon>
        <taxon>Fungi</taxon>
        <taxon>Dikarya</taxon>
        <taxon>Ascomycota</taxon>
        <taxon>Pezizomycotina</taxon>
        <taxon>Dothideomycetes</taxon>
        <taxon>Dothideomycetidae</taxon>
        <taxon>Dothideales</taxon>
        <taxon>Zalariaceae</taxon>
        <taxon>Zalaria</taxon>
    </lineage>
</organism>
<reference evidence="1" key="1">
    <citation type="submission" date="2024-02" db="EMBL/GenBank/DDBJ databases">
        <title>Metagenome Assembled Genome of Zalaria obscura JY119.</title>
        <authorList>
            <person name="Vighnesh L."/>
            <person name="Jagadeeshwari U."/>
            <person name="Venkata Ramana C."/>
            <person name="Sasikala C."/>
        </authorList>
    </citation>
    <scope>NUCLEOTIDE SEQUENCE</scope>
    <source>
        <strain evidence="1">JY119</strain>
    </source>
</reference>
<name>A0ACC3S956_9PEZI</name>
<sequence>MTCHLHAVAIEVVARDAFTLRRRVYLQADPTPKLPYAHDAWTLVVLRQCGVMAGGATLHAHKRSQQMIHPGNVQIFLIRVSKECHISTRHQSARVAISNDVGIMLCAESPRGAEDAASVSLWVVPS</sequence>
<keyword evidence="2" id="KW-1185">Reference proteome</keyword>
<gene>
    <name evidence="1" type="ORF">M8818_005647</name>
</gene>
<protein>
    <submittedName>
        <fullName evidence="1">Uncharacterized protein</fullName>
    </submittedName>
</protein>
<evidence type="ECO:0000313" key="2">
    <source>
        <dbReference type="Proteomes" id="UP001320706"/>
    </source>
</evidence>